<keyword evidence="1" id="KW-0472">Membrane</keyword>
<dbReference type="Gramene" id="Pp3c18_12390V3.2">
    <property type="protein sequence ID" value="PAC:32981119.CDS.1"/>
    <property type="gene ID" value="Pp3c18_12390"/>
</dbReference>
<reference evidence="3" key="3">
    <citation type="submission" date="2020-12" db="UniProtKB">
        <authorList>
            <consortium name="EnsemblPlants"/>
        </authorList>
    </citation>
    <scope>IDENTIFICATION</scope>
</reference>
<accession>A0A2K1J0U1</accession>
<keyword evidence="1" id="KW-0812">Transmembrane</keyword>
<feature type="transmembrane region" description="Helical" evidence="1">
    <location>
        <begin position="45"/>
        <end position="61"/>
    </location>
</feature>
<name>A0A2K1J0U1_PHYPA</name>
<dbReference type="Gramene" id="Pp3c18_12390V3.1">
    <property type="protein sequence ID" value="PAC:32981118.CDS.1"/>
    <property type="gene ID" value="Pp3c18_12390"/>
</dbReference>
<dbReference type="EnsemblPlants" id="Pp3c18_12390V3.2">
    <property type="protein sequence ID" value="PAC:32981119.CDS.1"/>
    <property type="gene ID" value="Pp3c18_12390"/>
</dbReference>
<reference evidence="2 4" key="1">
    <citation type="journal article" date="2008" name="Science">
        <title>The Physcomitrella genome reveals evolutionary insights into the conquest of land by plants.</title>
        <authorList>
            <person name="Rensing S."/>
            <person name="Lang D."/>
            <person name="Zimmer A."/>
            <person name="Terry A."/>
            <person name="Salamov A."/>
            <person name="Shapiro H."/>
            <person name="Nishiyama T."/>
            <person name="Perroud P.-F."/>
            <person name="Lindquist E."/>
            <person name="Kamisugi Y."/>
            <person name="Tanahashi T."/>
            <person name="Sakakibara K."/>
            <person name="Fujita T."/>
            <person name="Oishi K."/>
            <person name="Shin-I T."/>
            <person name="Kuroki Y."/>
            <person name="Toyoda A."/>
            <person name="Suzuki Y."/>
            <person name="Hashimoto A."/>
            <person name="Yamaguchi K."/>
            <person name="Sugano A."/>
            <person name="Kohara Y."/>
            <person name="Fujiyama A."/>
            <person name="Anterola A."/>
            <person name="Aoki S."/>
            <person name="Ashton N."/>
            <person name="Barbazuk W.B."/>
            <person name="Barker E."/>
            <person name="Bennetzen J."/>
            <person name="Bezanilla M."/>
            <person name="Blankenship R."/>
            <person name="Cho S.H."/>
            <person name="Dutcher S."/>
            <person name="Estelle M."/>
            <person name="Fawcett J.A."/>
            <person name="Gundlach H."/>
            <person name="Hanada K."/>
            <person name="Heyl A."/>
            <person name="Hicks K.A."/>
            <person name="Hugh J."/>
            <person name="Lohr M."/>
            <person name="Mayer K."/>
            <person name="Melkozernov A."/>
            <person name="Murata T."/>
            <person name="Nelson D."/>
            <person name="Pils B."/>
            <person name="Prigge M."/>
            <person name="Reiss B."/>
            <person name="Renner T."/>
            <person name="Rombauts S."/>
            <person name="Rushton P."/>
            <person name="Sanderfoot A."/>
            <person name="Schween G."/>
            <person name="Shiu S.-H."/>
            <person name="Stueber K."/>
            <person name="Theodoulou F.L."/>
            <person name="Tu H."/>
            <person name="Van de Peer Y."/>
            <person name="Verrier P.J."/>
            <person name="Waters E."/>
            <person name="Wood A."/>
            <person name="Yang L."/>
            <person name="Cove D."/>
            <person name="Cuming A."/>
            <person name="Hasebe M."/>
            <person name="Lucas S."/>
            <person name="Mishler D.B."/>
            <person name="Reski R."/>
            <person name="Grigoriev I."/>
            <person name="Quatrano R.S."/>
            <person name="Boore J.L."/>
        </authorList>
    </citation>
    <scope>NUCLEOTIDE SEQUENCE [LARGE SCALE GENOMIC DNA]</scope>
    <source>
        <strain evidence="3 4">cv. Gransden 2004</strain>
    </source>
</reference>
<evidence type="ECO:0000313" key="2">
    <source>
        <dbReference type="EMBL" id="PNR35137.1"/>
    </source>
</evidence>
<organism evidence="2">
    <name type="scientific">Physcomitrium patens</name>
    <name type="common">Spreading-leaved earth moss</name>
    <name type="synonym">Physcomitrella patens</name>
    <dbReference type="NCBI Taxonomy" id="3218"/>
    <lineage>
        <taxon>Eukaryota</taxon>
        <taxon>Viridiplantae</taxon>
        <taxon>Streptophyta</taxon>
        <taxon>Embryophyta</taxon>
        <taxon>Bryophyta</taxon>
        <taxon>Bryophytina</taxon>
        <taxon>Bryopsida</taxon>
        <taxon>Funariidae</taxon>
        <taxon>Funariales</taxon>
        <taxon>Funariaceae</taxon>
        <taxon>Physcomitrium</taxon>
    </lineage>
</organism>
<sequence>MHRKSVLLLELVSICRQSSNSCDTSPTHAYSVLKWVSIVFREWKVAYTWILFCLYLVRVGVTEQFRSRGRRSNGAVFADWKSDRISQYQATVRGLLWIPRNVRDSSFNKEELKIKDKEIHQLARLEIIE</sequence>
<dbReference type="PaxDb" id="3218-PP1S3_588V6.1"/>
<keyword evidence="4" id="KW-1185">Reference proteome</keyword>
<dbReference type="Proteomes" id="UP000006727">
    <property type="component" value="Chromosome 18"/>
</dbReference>
<protein>
    <submittedName>
        <fullName evidence="2 3">Uncharacterized protein</fullName>
    </submittedName>
</protein>
<dbReference type="EMBL" id="ABEU02000018">
    <property type="protein sequence ID" value="PNR35137.1"/>
    <property type="molecule type" value="Genomic_DNA"/>
</dbReference>
<evidence type="ECO:0000313" key="3">
    <source>
        <dbReference type="EnsemblPlants" id="PAC:32981118.CDS.1"/>
    </source>
</evidence>
<evidence type="ECO:0000256" key="1">
    <source>
        <dbReference type="SAM" id="Phobius"/>
    </source>
</evidence>
<dbReference type="AlphaFoldDB" id="A0A2K1J0U1"/>
<keyword evidence="1" id="KW-1133">Transmembrane helix</keyword>
<dbReference type="EnsemblPlants" id="Pp3c18_12390V3.1">
    <property type="protein sequence ID" value="PAC:32981118.CDS.1"/>
    <property type="gene ID" value="Pp3c18_12390"/>
</dbReference>
<proteinExistence type="predicted"/>
<gene>
    <name evidence="2" type="ORF">PHYPA_023036</name>
</gene>
<evidence type="ECO:0000313" key="4">
    <source>
        <dbReference type="Proteomes" id="UP000006727"/>
    </source>
</evidence>
<dbReference type="InParanoid" id="A0A2K1J0U1"/>
<reference evidence="2 4" key="2">
    <citation type="journal article" date="2018" name="Plant J.">
        <title>The Physcomitrella patens chromosome-scale assembly reveals moss genome structure and evolution.</title>
        <authorList>
            <person name="Lang D."/>
            <person name="Ullrich K.K."/>
            <person name="Murat F."/>
            <person name="Fuchs J."/>
            <person name="Jenkins J."/>
            <person name="Haas F.B."/>
            <person name="Piednoel M."/>
            <person name="Gundlach H."/>
            <person name="Van Bel M."/>
            <person name="Meyberg R."/>
            <person name="Vives C."/>
            <person name="Morata J."/>
            <person name="Symeonidi A."/>
            <person name="Hiss M."/>
            <person name="Muchero W."/>
            <person name="Kamisugi Y."/>
            <person name="Saleh O."/>
            <person name="Blanc G."/>
            <person name="Decker E.L."/>
            <person name="van Gessel N."/>
            <person name="Grimwood J."/>
            <person name="Hayes R.D."/>
            <person name="Graham S.W."/>
            <person name="Gunter L.E."/>
            <person name="McDaniel S.F."/>
            <person name="Hoernstein S.N.W."/>
            <person name="Larsson A."/>
            <person name="Li F.W."/>
            <person name="Perroud P.F."/>
            <person name="Phillips J."/>
            <person name="Ranjan P."/>
            <person name="Rokshar D.S."/>
            <person name="Rothfels C.J."/>
            <person name="Schneider L."/>
            <person name="Shu S."/>
            <person name="Stevenson D.W."/>
            <person name="Thummler F."/>
            <person name="Tillich M."/>
            <person name="Villarreal Aguilar J.C."/>
            <person name="Widiez T."/>
            <person name="Wong G.K."/>
            <person name="Wymore A."/>
            <person name="Zhang Y."/>
            <person name="Zimmer A.D."/>
            <person name="Quatrano R.S."/>
            <person name="Mayer K.F.X."/>
            <person name="Goodstein D."/>
            <person name="Casacuberta J.M."/>
            <person name="Vandepoele K."/>
            <person name="Reski R."/>
            <person name="Cuming A.C."/>
            <person name="Tuskan G.A."/>
            <person name="Maumus F."/>
            <person name="Salse J."/>
            <person name="Schmutz J."/>
            <person name="Rensing S.A."/>
        </authorList>
    </citation>
    <scope>NUCLEOTIDE SEQUENCE [LARGE SCALE GENOMIC DNA]</scope>
    <source>
        <strain evidence="3 4">cv. Gransden 2004</strain>
    </source>
</reference>